<accession>A0A0E9P5W1</accession>
<sequence>MRQQLKTSIHGAMLELTVGLRCCWPVGTGMVLIQYKVIGPIQWTTTVPNADTRLWGFIHTLEQCLNRHQTTQPKHTLEQCFNRMSPVFSS</sequence>
<reference evidence="1" key="2">
    <citation type="journal article" date="2015" name="Fish Shellfish Immunol.">
        <title>Early steps in the European eel (Anguilla anguilla)-Vibrio vulnificus interaction in the gills: Role of the RtxA13 toxin.</title>
        <authorList>
            <person name="Callol A."/>
            <person name="Pajuelo D."/>
            <person name="Ebbesson L."/>
            <person name="Teles M."/>
            <person name="MacKenzie S."/>
            <person name="Amaro C."/>
        </authorList>
    </citation>
    <scope>NUCLEOTIDE SEQUENCE</scope>
</reference>
<reference evidence="1" key="1">
    <citation type="submission" date="2014-11" db="EMBL/GenBank/DDBJ databases">
        <authorList>
            <person name="Amaro Gonzalez C."/>
        </authorList>
    </citation>
    <scope>NUCLEOTIDE SEQUENCE</scope>
</reference>
<dbReference type="AlphaFoldDB" id="A0A0E9P5W1"/>
<evidence type="ECO:0000313" key="1">
    <source>
        <dbReference type="EMBL" id="JAG99828.1"/>
    </source>
</evidence>
<name>A0A0E9P5W1_ANGAN</name>
<protein>
    <submittedName>
        <fullName evidence="1">Uncharacterized protein</fullName>
    </submittedName>
</protein>
<proteinExistence type="predicted"/>
<dbReference type="EMBL" id="GBXM01108748">
    <property type="protein sequence ID" value="JAG99828.1"/>
    <property type="molecule type" value="Transcribed_RNA"/>
</dbReference>
<organism evidence="1">
    <name type="scientific">Anguilla anguilla</name>
    <name type="common">European freshwater eel</name>
    <name type="synonym">Muraena anguilla</name>
    <dbReference type="NCBI Taxonomy" id="7936"/>
    <lineage>
        <taxon>Eukaryota</taxon>
        <taxon>Metazoa</taxon>
        <taxon>Chordata</taxon>
        <taxon>Craniata</taxon>
        <taxon>Vertebrata</taxon>
        <taxon>Euteleostomi</taxon>
        <taxon>Actinopterygii</taxon>
        <taxon>Neopterygii</taxon>
        <taxon>Teleostei</taxon>
        <taxon>Anguilliformes</taxon>
        <taxon>Anguillidae</taxon>
        <taxon>Anguilla</taxon>
    </lineage>
</organism>